<evidence type="ECO:0000313" key="1">
    <source>
        <dbReference type="EMBL" id="WAW10614.1"/>
    </source>
</evidence>
<name>A0A9E9LZX5_9BURK</name>
<dbReference type="KEGG" id="ovb:NB640_02845"/>
<dbReference type="Proteomes" id="UP001156215">
    <property type="component" value="Chromosome"/>
</dbReference>
<organism evidence="1 2">
    <name type="scientific">Oxalobacter vibrioformis</name>
    <dbReference type="NCBI Taxonomy" id="933080"/>
    <lineage>
        <taxon>Bacteria</taxon>
        <taxon>Pseudomonadati</taxon>
        <taxon>Pseudomonadota</taxon>
        <taxon>Betaproteobacteria</taxon>
        <taxon>Burkholderiales</taxon>
        <taxon>Oxalobacteraceae</taxon>
        <taxon>Oxalobacter</taxon>
    </lineage>
</organism>
<sequence length="191" mass="19634">MSFDIYEMPIPAAHSEQQIDQIISHASFGYGSAAESEGNCATAATSGNASQSYSSGYYSRAAASGNNSIAEAMGNCSAAAAAGNNCVAEAMGSYSKSAVSGNGSMASASGRESIAVVAGLYGKAKAGENGAFALPWRDGRQIRITVGVVGENGIKPDTWYRVNSLGQLVEVTDYTLDVMYVPDAAYAAYDC</sequence>
<dbReference type="RefSeq" id="WP_269309640.1">
    <property type="nucleotide sequence ID" value="NZ_CP098242.1"/>
</dbReference>
<protein>
    <submittedName>
        <fullName evidence="1">Uncharacterized protein</fullName>
    </submittedName>
</protein>
<dbReference type="AlphaFoldDB" id="A0A9E9LZX5"/>
<reference evidence="1" key="1">
    <citation type="journal article" date="2022" name="Front. Microbiol.">
        <title>New perspectives on an old grouping: The genomic and phenotypic variability of Oxalobacter formigenes and the implications for calcium oxalate stone prevention.</title>
        <authorList>
            <person name="Chmiel J.A."/>
            <person name="Carr C."/>
            <person name="Stuivenberg G.A."/>
            <person name="Venema R."/>
            <person name="Chanyi R.M."/>
            <person name="Al K.F."/>
            <person name="Giguere D."/>
            <person name="Say H."/>
            <person name="Akouris P.P."/>
            <person name="Dominguez Romero S.A."/>
            <person name="Kwong A."/>
            <person name="Tai V."/>
            <person name="Koval S.F."/>
            <person name="Razvi H."/>
            <person name="Bjazevic J."/>
            <person name="Burton J.P."/>
        </authorList>
    </citation>
    <scope>NUCLEOTIDE SEQUENCE</scope>
    <source>
        <strain evidence="1">WoOx3</strain>
    </source>
</reference>
<dbReference type="EMBL" id="CP098242">
    <property type="protein sequence ID" value="WAW10614.1"/>
    <property type="molecule type" value="Genomic_DNA"/>
</dbReference>
<keyword evidence="2" id="KW-1185">Reference proteome</keyword>
<proteinExistence type="predicted"/>
<accession>A0A9E9LZX5</accession>
<evidence type="ECO:0000313" key="2">
    <source>
        <dbReference type="Proteomes" id="UP001156215"/>
    </source>
</evidence>
<gene>
    <name evidence="1" type="ORF">NB640_02845</name>
</gene>